<dbReference type="eggNOG" id="COG5464">
    <property type="taxonomic scope" value="Bacteria"/>
</dbReference>
<dbReference type="Pfam" id="PF14261">
    <property type="entry name" value="DUF4351"/>
    <property type="match status" value="1"/>
</dbReference>
<comment type="caution">
    <text evidence="2">The sequence shown here is derived from an EMBL/GenBank/DDBJ whole genome shotgun (WGS) entry which is preliminary data.</text>
</comment>
<dbReference type="OrthoDB" id="1730086at2"/>
<sequence length="284" mass="33171">MDYNKVEDTIMKKAMEYFKDHAIKFFGIEEKIIAPAVTELKNIEIKTNQMDYLFYTEDGGYLHFEFQTTNKKDDLSRFLYYDTSLYCKDKKKVKTVVIYSADIENTDTYIDGGSVKYSVEAFYMNSLNGDERFDYLKEKIINGTPLTDEDIVNLTFIPLMKTKEDKNTRIMKCIELADKIKIKEDKNKCTTLLYALFDKFGDEVSKKKFMEVISMTEVGKMIFEDGKAEGKAEVLIKLLIKKFKSVPQQYIDKIKVSPEVVVEEIATDIFELEKIQDLEKYFTL</sequence>
<dbReference type="PATRIC" id="fig|1294142.3.peg.2362"/>
<keyword evidence="3" id="KW-1185">Reference proteome</keyword>
<evidence type="ECO:0000313" key="3">
    <source>
        <dbReference type="Proteomes" id="UP000016721"/>
    </source>
</evidence>
<evidence type="ECO:0000313" key="2">
    <source>
        <dbReference type="EMBL" id="ERK31069.1"/>
    </source>
</evidence>
<proteinExistence type="predicted"/>
<dbReference type="RefSeq" id="WP_021802286.1">
    <property type="nucleotide sequence ID" value="NZ_KI273145.1"/>
</dbReference>
<dbReference type="AlphaFoldDB" id="U2Q4P4"/>
<dbReference type="HOGENOM" id="CLU_067283_0_1_9"/>
<organism evidence="2 3">
    <name type="scientific">Clostridium intestinale URNW</name>
    <dbReference type="NCBI Taxonomy" id="1294142"/>
    <lineage>
        <taxon>Bacteria</taxon>
        <taxon>Bacillati</taxon>
        <taxon>Bacillota</taxon>
        <taxon>Clostridia</taxon>
        <taxon>Eubacteriales</taxon>
        <taxon>Clostridiaceae</taxon>
        <taxon>Clostridium</taxon>
    </lineage>
</organism>
<protein>
    <recommendedName>
        <fullName evidence="1">DUF4351 domain-containing protein</fullName>
    </recommendedName>
</protein>
<dbReference type="EMBL" id="APJA01000012">
    <property type="protein sequence ID" value="ERK31069.1"/>
    <property type="molecule type" value="Genomic_DNA"/>
</dbReference>
<evidence type="ECO:0000259" key="1">
    <source>
        <dbReference type="Pfam" id="PF14261"/>
    </source>
</evidence>
<reference evidence="2 3" key="1">
    <citation type="journal article" date="2013" name="Genome Announc.">
        <title>Draft Genome Sequence of the Hydrogen- and Ethanol-Producing Bacterium Clostridium intestinale Strain URNW.</title>
        <authorList>
            <person name="Lal S."/>
            <person name="Ramachandran U."/>
            <person name="Zhang X."/>
            <person name="Sparling R."/>
            <person name="Levin D.B."/>
        </authorList>
    </citation>
    <scope>NUCLEOTIDE SEQUENCE [LARGE SCALE GENOMIC DNA]</scope>
    <source>
        <strain evidence="2 3">URNW</strain>
    </source>
</reference>
<accession>U2Q4P4</accession>
<name>U2Q4P4_9CLOT</name>
<feature type="domain" description="DUF4351" evidence="1">
    <location>
        <begin position="224"/>
        <end position="282"/>
    </location>
</feature>
<dbReference type="InterPro" id="IPR025587">
    <property type="entry name" value="DUF4351"/>
</dbReference>
<gene>
    <name evidence="2" type="ORF">CINTURNW_2290</name>
</gene>
<dbReference type="STRING" id="1294142.CINTURNW_2290"/>
<dbReference type="Proteomes" id="UP000016721">
    <property type="component" value="Unassembled WGS sequence"/>
</dbReference>